<organism evidence="1 2">
    <name type="scientific">Bauhinia variegata</name>
    <name type="common">Purple orchid tree</name>
    <name type="synonym">Phanera variegata</name>
    <dbReference type="NCBI Taxonomy" id="167791"/>
    <lineage>
        <taxon>Eukaryota</taxon>
        <taxon>Viridiplantae</taxon>
        <taxon>Streptophyta</taxon>
        <taxon>Embryophyta</taxon>
        <taxon>Tracheophyta</taxon>
        <taxon>Spermatophyta</taxon>
        <taxon>Magnoliopsida</taxon>
        <taxon>eudicotyledons</taxon>
        <taxon>Gunneridae</taxon>
        <taxon>Pentapetalae</taxon>
        <taxon>rosids</taxon>
        <taxon>fabids</taxon>
        <taxon>Fabales</taxon>
        <taxon>Fabaceae</taxon>
        <taxon>Cercidoideae</taxon>
        <taxon>Cercideae</taxon>
        <taxon>Bauhiniinae</taxon>
        <taxon>Bauhinia</taxon>
    </lineage>
</organism>
<gene>
    <name evidence="1" type="ORF">L6164_028963</name>
</gene>
<dbReference type="Proteomes" id="UP000828941">
    <property type="component" value="Chromosome 12"/>
</dbReference>
<evidence type="ECO:0000313" key="1">
    <source>
        <dbReference type="EMBL" id="KAI4305606.1"/>
    </source>
</evidence>
<name>A0ACB9L793_BAUVA</name>
<comment type="caution">
    <text evidence="1">The sequence shown here is derived from an EMBL/GenBank/DDBJ whole genome shotgun (WGS) entry which is preliminary data.</text>
</comment>
<accession>A0ACB9L793</accession>
<dbReference type="EMBL" id="CM039437">
    <property type="protein sequence ID" value="KAI4305606.1"/>
    <property type="molecule type" value="Genomic_DNA"/>
</dbReference>
<evidence type="ECO:0000313" key="2">
    <source>
        <dbReference type="Proteomes" id="UP000828941"/>
    </source>
</evidence>
<reference evidence="1 2" key="1">
    <citation type="journal article" date="2022" name="DNA Res.">
        <title>Chromosomal-level genome assembly of the orchid tree Bauhinia variegata (Leguminosae; Cercidoideae) supports the allotetraploid origin hypothesis of Bauhinia.</title>
        <authorList>
            <person name="Zhong Y."/>
            <person name="Chen Y."/>
            <person name="Zheng D."/>
            <person name="Pang J."/>
            <person name="Liu Y."/>
            <person name="Luo S."/>
            <person name="Meng S."/>
            <person name="Qian L."/>
            <person name="Wei D."/>
            <person name="Dai S."/>
            <person name="Zhou R."/>
        </authorList>
    </citation>
    <scope>NUCLEOTIDE SEQUENCE [LARGE SCALE GENOMIC DNA]</scope>
    <source>
        <strain evidence="1">BV-YZ2020</strain>
    </source>
</reference>
<keyword evidence="2" id="KW-1185">Reference proteome</keyword>
<sequence>MAGDLNVLNALDVAKTQWYHFTALLLLKKVYGMTLTLMVGSSLASGLSFGHTPKGVIATLGFFSFWLGFGIGGDYPLSATIMSEYANKKTRGASIAAVFAMQGFGILVGGIVSLIVATAFDHLYKAPPYNVNAEASLVPEADCVWRIILMFGAIPAGLTFYWRMKMPETAWLPEFGECVQFLEELDLSNCRSLVSLPKSIDQMKSLRILNISGCSKALRQPGNMKKSEDLEELKLSGTSKKEVLPSIMHLKYLKRFSIRFGRMLGRHHISSTMMVPPISCFPLLEKLDLSYCDLNDESLPPEMGCLLYLRKLNLSVNNFTELPVSCIANLTDLRQLNLNSCASLKSMPKLPPNIKSERWDIAVCLVLENQPSASTWSLPIYVGRHLEPLEITRAAYLATNILFLCRVEEFRDPPLCAFLMGNESIHTNIPPHLKGDQNKFHVSFEAYGKFRKHKLKISKCGWRVIRKEDLQVRWDKTRSERDQDNGFDFDMPSTSSSSDLYKARVREIDNE</sequence>
<protein>
    <submittedName>
        <fullName evidence="1">Uncharacterized protein</fullName>
    </submittedName>
</protein>
<proteinExistence type="predicted"/>